<organism evidence="4 5">
    <name type="scientific">Hermetia illucens</name>
    <name type="common">Black soldier fly</name>
    <dbReference type="NCBI Taxonomy" id="343691"/>
    <lineage>
        <taxon>Eukaryota</taxon>
        <taxon>Metazoa</taxon>
        <taxon>Ecdysozoa</taxon>
        <taxon>Arthropoda</taxon>
        <taxon>Hexapoda</taxon>
        <taxon>Insecta</taxon>
        <taxon>Pterygota</taxon>
        <taxon>Neoptera</taxon>
        <taxon>Endopterygota</taxon>
        <taxon>Diptera</taxon>
        <taxon>Brachycera</taxon>
        <taxon>Stratiomyomorpha</taxon>
        <taxon>Stratiomyidae</taxon>
        <taxon>Hermetiinae</taxon>
        <taxon>Hermetia</taxon>
    </lineage>
</organism>
<reference evidence="4 5" key="1">
    <citation type="submission" date="2020-11" db="EMBL/GenBank/DDBJ databases">
        <authorList>
            <person name="Wallbank WR R."/>
            <person name="Pardo Diaz C."/>
            <person name="Kozak K."/>
            <person name="Martin S."/>
            <person name="Jiggins C."/>
            <person name="Moest M."/>
            <person name="Warren A I."/>
            <person name="Generalovic N T."/>
            <person name="Byers J.R.P. K."/>
            <person name="Montejo-Kovacevich G."/>
            <person name="Yen C E."/>
        </authorList>
    </citation>
    <scope>NUCLEOTIDE SEQUENCE [LARGE SCALE GENOMIC DNA]</scope>
</reference>
<dbReference type="GO" id="GO:0005769">
    <property type="term" value="C:early endosome"/>
    <property type="evidence" value="ECO:0007669"/>
    <property type="project" value="TreeGrafter"/>
</dbReference>
<evidence type="ECO:0000256" key="1">
    <source>
        <dbReference type="SAM" id="Coils"/>
    </source>
</evidence>
<dbReference type="Pfam" id="PF10205">
    <property type="entry name" value="KLRAQ"/>
    <property type="match status" value="1"/>
</dbReference>
<name>A0A7R8Z1A4_HERIL</name>
<evidence type="ECO:0000256" key="2">
    <source>
        <dbReference type="SAM" id="MobiDB-lite"/>
    </source>
</evidence>
<sequence>MESNNLDSKYQKLASEYSKLRAQASVLKKAVIDEQNKNSSLREVLRQRETSLRRAEQEVDSLSFRNKQLELRVASLQEDFEKEVKKSTKNQKVSNKVRTHENVGDALNHSETILAEELQKKIMENAQLTSLIDDKSRDIQLQSDRIKELETQLAKRLNEGTELERKLRREIDTLAARNSELETKLVDANSMIGSEDALSASGSDNTPLHTNSTSSEERIAFLEKEVFHWRTQYEILKISDALPFDRSKEKLHNGPCSSNHSDSKMQNESNKEQLPKEQMLYDHFSKKYEDLLRAKCMAESRLTSYLTECENFQNNLDNLMKELKEKDIELKEAQRNLGIADEDLATTRINYEEQISVLTEQVISLSEQLASSK</sequence>
<dbReference type="InterPro" id="IPR019343">
    <property type="entry name" value="PPP1R21_N"/>
</dbReference>
<dbReference type="Proteomes" id="UP000594454">
    <property type="component" value="Chromosome 6"/>
</dbReference>
<evidence type="ECO:0000313" key="4">
    <source>
        <dbReference type="EMBL" id="CAD7092391.1"/>
    </source>
</evidence>
<evidence type="ECO:0000259" key="3">
    <source>
        <dbReference type="SMART" id="SM01254"/>
    </source>
</evidence>
<dbReference type="Pfam" id="PF21636">
    <property type="entry name" value="PPP1R21_C"/>
    <property type="match status" value="1"/>
</dbReference>
<dbReference type="OMA" id="VQHLQNC"/>
<dbReference type="AlphaFoldDB" id="A0A7R8Z1A4"/>
<feature type="coiled-coil region" evidence="1">
    <location>
        <begin position="132"/>
        <end position="191"/>
    </location>
</feature>
<dbReference type="InterPro" id="IPR049372">
    <property type="entry name" value="PPP1R21_C"/>
</dbReference>
<dbReference type="InParanoid" id="A0A7R8Z1A4"/>
<dbReference type="FunCoup" id="A0A7R8Z1A4">
    <property type="interactions" value="1314"/>
</dbReference>
<gene>
    <name evidence="4" type="ORF">HERILL_LOCUS14751</name>
</gene>
<dbReference type="SMART" id="SM01254">
    <property type="entry name" value="KLRAQ"/>
    <property type="match status" value="1"/>
</dbReference>
<feature type="coiled-coil region" evidence="1">
    <location>
        <begin position="3"/>
        <end position="86"/>
    </location>
</feature>
<dbReference type="OrthoDB" id="5566667at2759"/>
<feature type="compositionally biased region" description="Polar residues" evidence="2">
    <location>
        <begin position="200"/>
        <end position="214"/>
    </location>
</feature>
<dbReference type="InterPro" id="IPR040024">
    <property type="entry name" value="PPP1R21"/>
</dbReference>
<feature type="compositionally biased region" description="Basic and acidic residues" evidence="2">
    <location>
        <begin position="261"/>
        <end position="272"/>
    </location>
</feature>
<protein>
    <recommendedName>
        <fullName evidence="3">Protein phosphatase 1 regulatory subunit 21 N-terminal domain-containing protein</fullName>
    </recommendedName>
</protein>
<feature type="coiled-coil region" evidence="1">
    <location>
        <begin position="302"/>
        <end position="368"/>
    </location>
</feature>
<feature type="domain" description="Protein phosphatase 1 regulatory subunit 21 N-terminal" evidence="3">
    <location>
        <begin position="11"/>
        <end position="118"/>
    </location>
</feature>
<keyword evidence="5" id="KW-1185">Reference proteome</keyword>
<dbReference type="PANTHER" id="PTHR21448:SF0">
    <property type="entry name" value="PROTEIN PHOSPHATASE 1 REGULATORY SUBUNIT 21"/>
    <property type="match status" value="1"/>
</dbReference>
<dbReference type="PANTHER" id="PTHR21448">
    <property type="entry name" value="SMOOTH MUSCLE MYOSIN HEAVY CHAIN-RELATED"/>
    <property type="match status" value="1"/>
</dbReference>
<proteinExistence type="predicted"/>
<keyword evidence="1" id="KW-0175">Coiled coil</keyword>
<dbReference type="GO" id="GO:0016020">
    <property type="term" value="C:membrane"/>
    <property type="evidence" value="ECO:0007669"/>
    <property type="project" value="TreeGrafter"/>
</dbReference>
<evidence type="ECO:0000313" key="5">
    <source>
        <dbReference type="Proteomes" id="UP000594454"/>
    </source>
</evidence>
<feature type="region of interest" description="Disordered" evidence="2">
    <location>
        <begin position="196"/>
        <end position="215"/>
    </location>
</feature>
<accession>A0A7R8Z1A4</accession>
<dbReference type="EMBL" id="LR899014">
    <property type="protein sequence ID" value="CAD7092391.1"/>
    <property type="molecule type" value="Genomic_DNA"/>
</dbReference>
<feature type="region of interest" description="Disordered" evidence="2">
    <location>
        <begin position="249"/>
        <end position="272"/>
    </location>
</feature>